<reference evidence="2" key="2">
    <citation type="journal article" date="2023" name="IMA Fungus">
        <title>Comparative genomic study of the Penicillium genus elucidates a diverse pangenome and 15 lateral gene transfer events.</title>
        <authorList>
            <person name="Petersen C."/>
            <person name="Sorensen T."/>
            <person name="Nielsen M.R."/>
            <person name="Sondergaard T.E."/>
            <person name="Sorensen J.L."/>
            <person name="Fitzpatrick D.A."/>
            <person name="Frisvad J.C."/>
            <person name="Nielsen K.L."/>
        </authorList>
    </citation>
    <scope>NUCLEOTIDE SEQUENCE</scope>
    <source>
        <strain evidence="2">IBT 21917</strain>
    </source>
</reference>
<sequence>MEGGNMPISQAFTPPPALVPTPTGGVPQDMPDSALGGGMFGKTYQTLLGYHQVSFRGLAGRSANSLVEG</sequence>
<evidence type="ECO:0000256" key="1">
    <source>
        <dbReference type="SAM" id="MobiDB-lite"/>
    </source>
</evidence>
<reference evidence="2" key="1">
    <citation type="submission" date="2022-11" db="EMBL/GenBank/DDBJ databases">
        <authorList>
            <person name="Petersen C."/>
        </authorList>
    </citation>
    <scope>NUCLEOTIDE SEQUENCE</scope>
    <source>
        <strain evidence="2">IBT 21917</strain>
    </source>
</reference>
<name>A0A9W9IKL9_9EURO</name>
<organism evidence="2 3">
    <name type="scientific">Penicillium capsulatum</name>
    <dbReference type="NCBI Taxonomy" id="69766"/>
    <lineage>
        <taxon>Eukaryota</taxon>
        <taxon>Fungi</taxon>
        <taxon>Dikarya</taxon>
        <taxon>Ascomycota</taxon>
        <taxon>Pezizomycotina</taxon>
        <taxon>Eurotiomycetes</taxon>
        <taxon>Eurotiomycetidae</taxon>
        <taxon>Eurotiales</taxon>
        <taxon>Aspergillaceae</taxon>
        <taxon>Penicillium</taxon>
    </lineage>
</organism>
<accession>A0A9W9IKL9</accession>
<dbReference type="AlphaFoldDB" id="A0A9W9IKL9"/>
<comment type="caution">
    <text evidence="2">The sequence shown here is derived from an EMBL/GenBank/DDBJ whole genome shotgun (WGS) entry which is preliminary data.</text>
</comment>
<evidence type="ECO:0000313" key="2">
    <source>
        <dbReference type="EMBL" id="KAJ5179567.1"/>
    </source>
</evidence>
<feature type="region of interest" description="Disordered" evidence="1">
    <location>
        <begin position="1"/>
        <end position="34"/>
    </location>
</feature>
<evidence type="ECO:0000313" key="3">
    <source>
        <dbReference type="Proteomes" id="UP001146351"/>
    </source>
</evidence>
<protein>
    <submittedName>
        <fullName evidence="2">Uncharacterized protein</fullName>
    </submittedName>
</protein>
<proteinExistence type="predicted"/>
<gene>
    <name evidence="2" type="ORF">N7492_002777</name>
</gene>
<dbReference type="EMBL" id="JAPQKO010000002">
    <property type="protein sequence ID" value="KAJ5179567.1"/>
    <property type="molecule type" value="Genomic_DNA"/>
</dbReference>
<dbReference type="Proteomes" id="UP001146351">
    <property type="component" value="Unassembled WGS sequence"/>
</dbReference>
<keyword evidence="3" id="KW-1185">Reference proteome</keyword>